<name>A0AAQ3NKL2_VIGMU</name>
<accession>A0AAQ3NKL2</accession>
<dbReference type="Proteomes" id="UP001374535">
    <property type="component" value="Chromosome 5"/>
</dbReference>
<keyword evidence="2" id="KW-1185">Reference proteome</keyword>
<protein>
    <submittedName>
        <fullName evidence="1">Uncharacterized protein</fullName>
    </submittedName>
</protein>
<sequence length="110" mass="12573">MKNVKSNLFLCQHRTVANSDYNPALCHLGRCSEEETVAVMQSVKGATDDDGLVGVGWRERRKHHEHRVMLILNRHSMCSNCFRSKHEKGVVLGRCQDGYKICYIDIIITL</sequence>
<gene>
    <name evidence="1" type="ORF">V8G54_014722</name>
</gene>
<organism evidence="1 2">
    <name type="scientific">Vigna mungo</name>
    <name type="common">Black gram</name>
    <name type="synonym">Phaseolus mungo</name>
    <dbReference type="NCBI Taxonomy" id="3915"/>
    <lineage>
        <taxon>Eukaryota</taxon>
        <taxon>Viridiplantae</taxon>
        <taxon>Streptophyta</taxon>
        <taxon>Embryophyta</taxon>
        <taxon>Tracheophyta</taxon>
        <taxon>Spermatophyta</taxon>
        <taxon>Magnoliopsida</taxon>
        <taxon>eudicotyledons</taxon>
        <taxon>Gunneridae</taxon>
        <taxon>Pentapetalae</taxon>
        <taxon>rosids</taxon>
        <taxon>fabids</taxon>
        <taxon>Fabales</taxon>
        <taxon>Fabaceae</taxon>
        <taxon>Papilionoideae</taxon>
        <taxon>50 kb inversion clade</taxon>
        <taxon>NPAAA clade</taxon>
        <taxon>indigoferoid/millettioid clade</taxon>
        <taxon>Phaseoleae</taxon>
        <taxon>Vigna</taxon>
    </lineage>
</organism>
<dbReference type="EMBL" id="CP144696">
    <property type="protein sequence ID" value="WVZ10192.1"/>
    <property type="molecule type" value="Genomic_DNA"/>
</dbReference>
<evidence type="ECO:0000313" key="2">
    <source>
        <dbReference type="Proteomes" id="UP001374535"/>
    </source>
</evidence>
<evidence type="ECO:0000313" key="1">
    <source>
        <dbReference type="EMBL" id="WVZ10192.1"/>
    </source>
</evidence>
<dbReference type="AlphaFoldDB" id="A0AAQ3NKL2"/>
<reference evidence="1 2" key="1">
    <citation type="journal article" date="2023" name="Life. Sci Alliance">
        <title>Evolutionary insights into 3D genome organization and epigenetic landscape of Vigna mungo.</title>
        <authorList>
            <person name="Junaid A."/>
            <person name="Singh B."/>
            <person name="Bhatia S."/>
        </authorList>
    </citation>
    <scope>NUCLEOTIDE SEQUENCE [LARGE SCALE GENOMIC DNA]</scope>
    <source>
        <strain evidence="1">Urdbean</strain>
    </source>
</reference>
<proteinExistence type="predicted"/>